<evidence type="ECO:0000313" key="2">
    <source>
        <dbReference type="Proteomes" id="UP000290289"/>
    </source>
</evidence>
<reference evidence="1 2" key="1">
    <citation type="submission" date="2018-10" db="EMBL/GenBank/DDBJ databases">
        <title>A high-quality apple genome assembly.</title>
        <authorList>
            <person name="Hu J."/>
        </authorList>
    </citation>
    <scope>NUCLEOTIDE SEQUENCE [LARGE SCALE GENOMIC DNA]</scope>
    <source>
        <strain evidence="2">cv. HFTH1</strain>
        <tissue evidence="1">Young leaf</tissue>
    </source>
</reference>
<dbReference type="EMBL" id="RDQH01000336">
    <property type="protein sequence ID" value="RXH86040.1"/>
    <property type="molecule type" value="Genomic_DNA"/>
</dbReference>
<keyword evidence="2" id="KW-1185">Reference proteome</keyword>
<name>A0A498IS01_MALDO</name>
<comment type="caution">
    <text evidence="1">The sequence shown here is derived from an EMBL/GenBank/DDBJ whole genome shotgun (WGS) entry which is preliminary data.</text>
</comment>
<evidence type="ECO:0008006" key="3">
    <source>
        <dbReference type="Google" id="ProtNLM"/>
    </source>
</evidence>
<dbReference type="AlphaFoldDB" id="A0A498IS01"/>
<gene>
    <name evidence="1" type="ORF">DVH24_017093</name>
</gene>
<organism evidence="1 2">
    <name type="scientific">Malus domestica</name>
    <name type="common">Apple</name>
    <name type="synonym">Pyrus malus</name>
    <dbReference type="NCBI Taxonomy" id="3750"/>
    <lineage>
        <taxon>Eukaryota</taxon>
        <taxon>Viridiplantae</taxon>
        <taxon>Streptophyta</taxon>
        <taxon>Embryophyta</taxon>
        <taxon>Tracheophyta</taxon>
        <taxon>Spermatophyta</taxon>
        <taxon>Magnoliopsida</taxon>
        <taxon>eudicotyledons</taxon>
        <taxon>Gunneridae</taxon>
        <taxon>Pentapetalae</taxon>
        <taxon>rosids</taxon>
        <taxon>fabids</taxon>
        <taxon>Rosales</taxon>
        <taxon>Rosaceae</taxon>
        <taxon>Amygdaloideae</taxon>
        <taxon>Maleae</taxon>
        <taxon>Malus</taxon>
    </lineage>
</organism>
<evidence type="ECO:0000313" key="1">
    <source>
        <dbReference type="EMBL" id="RXH86040.1"/>
    </source>
</evidence>
<dbReference type="Proteomes" id="UP000290289">
    <property type="component" value="Chromosome 10"/>
</dbReference>
<sequence>MPRPANNVSVVFMLGNEEAAPSPKQPAFLLKRSYNSGDPSPREGRVRNYYKNLEEETVSNLERMGENRIP</sequence>
<accession>A0A498IS01</accession>
<proteinExistence type="predicted"/>
<protein>
    <recommendedName>
        <fullName evidence="3">S-locus receptor kinase C-terminal domain-containing protein</fullName>
    </recommendedName>
</protein>